<gene>
    <name evidence="2" type="ORF">HOP40_14905</name>
</gene>
<evidence type="ECO:0008006" key="4">
    <source>
        <dbReference type="Google" id="ProtNLM"/>
    </source>
</evidence>
<dbReference type="Proteomes" id="UP000505377">
    <property type="component" value="Chromosome"/>
</dbReference>
<proteinExistence type="predicted"/>
<organism evidence="2 3">
    <name type="scientific">Pseudonocardia broussonetiae</name>
    <dbReference type="NCBI Taxonomy" id="2736640"/>
    <lineage>
        <taxon>Bacteria</taxon>
        <taxon>Bacillati</taxon>
        <taxon>Actinomycetota</taxon>
        <taxon>Actinomycetes</taxon>
        <taxon>Pseudonocardiales</taxon>
        <taxon>Pseudonocardiaceae</taxon>
        <taxon>Pseudonocardia</taxon>
    </lineage>
</organism>
<evidence type="ECO:0000313" key="3">
    <source>
        <dbReference type="Proteomes" id="UP000505377"/>
    </source>
</evidence>
<dbReference type="AlphaFoldDB" id="A0A6M6JJ55"/>
<evidence type="ECO:0000313" key="2">
    <source>
        <dbReference type="EMBL" id="QJY46947.1"/>
    </source>
</evidence>
<accession>A0A6M6JJ55</accession>
<feature type="compositionally biased region" description="Polar residues" evidence="1">
    <location>
        <begin position="1"/>
        <end position="10"/>
    </location>
</feature>
<evidence type="ECO:0000256" key="1">
    <source>
        <dbReference type="SAM" id="MobiDB-lite"/>
    </source>
</evidence>
<reference evidence="2 3" key="1">
    <citation type="submission" date="2020-05" db="EMBL/GenBank/DDBJ databases">
        <authorList>
            <person name="Mo P."/>
        </authorList>
    </citation>
    <scope>NUCLEOTIDE SEQUENCE [LARGE SCALE GENOMIC DNA]</scope>
    <source>
        <strain evidence="2 3">Gen01</strain>
    </source>
</reference>
<protein>
    <recommendedName>
        <fullName evidence="4">PE family protein</fullName>
    </recommendedName>
</protein>
<name>A0A6M6JJ55_9PSEU</name>
<feature type="region of interest" description="Disordered" evidence="1">
    <location>
        <begin position="1"/>
        <end position="23"/>
    </location>
</feature>
<sequence length="96" mass="10042">MTVSDPSGSGQAPPAVEQTPAATTVVSALRAQAAQLRRAVEHIAAQPIDEPSPVMASIGVTVETRLRERASFVGGLEAAASQLDDEATRTERYGLR</sequence>
<dbReference type="KEGG" id="pbro:HOP40_14905"/>
<dbReference type="EMBL" id="CP053564">
    <property type="protein sequence ID" value="QJY46947.1"/>
    <property type="molecule type" value="Genomic_DNA"/>
</dbReference>
<keyword evidence="3" id="KW-1185">Reference proteome</keyword>
<dbReference type="RefSeq" id="WP_172158941.1">
    <property type="nucleotide sequence ID" value="NZ_CP053564.1"/>
</dbReference>